<dbReference type="AlphaFoldDB" id="A0A4S8KIT2"/>
<accession>A0A4S8KIT2</accession>
<name>A0A4S8KIT2_DENBC</name>
<dbReference type="EMBL" id="ML182474">
    <property type="protein sequence ID" value="THU75283.1"/>
    <property type="molecule type" value="Genomic_DNA"/>
</dbReference>
<dbReference type="Gene3D" id="1.20.1280.50">
    <property type="match status" value="1"/>
</dbReference>
<sequence>GHITTYRSLLSPVRRLPWDILTLVFLFLCGEPTWWDSTRVKPPAFQLSQVCASWRELAINTPTLWSNVLFDLSKDDYKWSSKSSFIRLCLQRSSQVPLDLKLRVEGAATDIDRTISDGVIWPTSHRWRSLDVYDGPFKVGIKRLWSQITDLSNLECLEVTASTLITALDASPALCQAARLRCLHLNLFHAPEISILTAPLQAFPWAQLTTLCLVCMNCPPQFNIICACMHLTKLELLMDREYAYGDLPSHNGTDLVTLKHLNDLRFEMGDFNGYELRPLLIEVFSRMTTPALKHLTVSFPSPDIEWFIDHNSSNCWSLDAFAEFARRSGCTLTSLCIDSPITPSECLSLLRLFPDLTELDIREPSDDPEFEGLDFPWKIITDSLFNGLRTPYPTDRLFEDRTTTIPCIPRLRHLSLHVEVDSRSGCLIRSRNYLLAFDHANW</sequence>
<dbReference type="Proteomes" id="UP000297245">
    <property type="component" value="Unassembled WGS sequence"/>
</dbReference>
<evidence type="ECO:0000313" key="2">
    <source>
        <dbReference type="Proteomes" id="UP000297245"/>
    </source>
</evidence>
<dbReference type="OrthoDB" id="3266451at2759"/>
<reference evidence="1 2" key="1">
    <citation type="journal article" date="2019" name="Nat. Ecol. Evol.">
        <title>Megaphylogeny resolves global patterns of mushroom evolution.</title>
        <authorList>
            <person name="Varga T."/>
            <person name="Krizsan K."/>
            <person name="Foldi C."/>
            <person name="Dima B."/>
            <person name="Sanchez-Garcia M."/>
            <person name="Sanchez-Ramirez S."/>
            <person name="Szollosi G.J."/>
            <person name="Szarkandi J.G."/>
            <person name="Papp V."/>
            <person name="Albert L."/>
            <person name="Andreopoulos W."/>
            <person name="Angelini C."/>
            <person name="Antonin V."/>
            <person name="Barry K.W."/>
            <person name="Bougher N.L."/>
            <person name="Buchanan P."/>
            <person name="Buyck B."/>
            <person name="Bense V."/>
            <person name="Catcheside P."/>
            <person name="Chovatia M."/>
            <person name="Cooper J."/>
            <person name="Damon W."/>
            <person name="Desjardin D."/>
            <person name="Finy P."/>
            <person name="Geml J."/>
            <person name="Haridas S."/>
            <person name="Hughes K."/>
            <person name="Justo A."/>
            <person name="Karasinski D."/>
            <person name="Kautmanova I."/>
            <person name="Kiss B."/>
            <person name="Kocsube S."/>
            <person name="Kotiranta H."/>
            <person name="LaButti K.M."/>
            <person name="Lechner B.E."/>
            <person name="Liimatainen K."/>
            <person name="Lipzen A."/>
            <person name="Lukacs Z."/>
            <person name="Mihaltcheva S."/>
            <person name="Morgado L.N."/>
            <person name="Niskanen T."/>
            <person name="Noordeloos M.E."/>
            <person name="Ohm R.A."/>
            <person name="Ortiz-Santana B."/>
            <person name="Ovrebo C."/>
            <person name="Racz N."/>
            <person name="Riley R."/>
            <person name="Savchenko A."/>
            <person name="Shiryaev A."/>
            <person name="Soop K."/>
            <person name="Spirin V."/>
            <person name="Szebenyi C."/>
            <person name="Tomsovsky M."/>
            <person name="Tulloss R.E."/>
            <person name="Uehling J."/>
            <person name="Grigoriev I.V."/>
            <person name="Vagvolgyi C."/>
            <person name="Papp T."/>
            <person name="Martin F.M."/>
            <person name="Miettinen O."/>
            <person name="Hibbett D.S."/>
            <person name="Nagy L.G."/>
        </authorList>
    </citation>
    <scope>NUCLEOTIDE SEQUENCE [LARGE SCALE GENOMIC DNA]</scope>
    <source>
        <strain evidence="1 2">CBS 962.96</strain>
    </source>
</reference>
<protein>
    <recommendedName>
        <fullName evidence="3">F-box domain-containing protein</fullName>
    </recommendedName>
</protein>
<gene>
    <name evidence="1" type="ORF">K435DRAFT_881172</name>
</gene>
<organism evidence="1 2">
    <name type="scientific">Dendrothele bispora (strain CBS 962.96)</name>
    <dbReference type="NCBI Taxonomy" id="1314807"/>
    <lineage>
        <taxon>Eukaryota</taxon>
        <taxon>Fungi</taxon>
        <taxon>Dikarya</taxon>
        <taxon>Basidiomycota</taxon>
        <taxon>Agaricomycotina</taxon>
        <taxon>Agaricomycetes</taxon>
        <taxon>Agaricomycetidae</taxon>
        <taxon>Agaricales</taxon>
        <taxon>Agaricales incertae sedis</taxon>
        <taxon>Dendrothele</taxon>
    </lineage>
</organism>
<dbReference type="SUPFAM" id="SSF52047">
    <property type="entry name" value="RNI-like"/>
    <property type="match status" value="1"/>
</dbReference>
<keyword evidence="2" id="KW-1185">Reference proteome</keyword>
<evidence type="ECO:0000313" key="1">
    <source>
        <dbReference type="EMBL" id="THU75283.1"/>
    </source>
</evidence>
<proteinExistence type="predicted"/>
<feature type="non-terminal residue" evidence="1">
    <location>
        <position position="1"/>
    </location>
</feature>
<evidence type="ECO:0008006" key="3">
    <source>
        <dbReference type="Google" id="ProtNLM"/>
    </source>
</evidence>